<feature type="non-terminal residue" evidence="1">
    <location>
        <position position="52"/>
    </location>
</feature>
<comment type="caution">
    <text evidence="1">The sequence shown here is derived from an EMBL/GenBank/DDBJ whole genome shotgun (WGS) entry which is preliminary data.</text>
</comment>
<feature type="non-terminal residue" evidence="1">
    <location>
        <position position="1"/>
    </location>
</feature>
<evidence type="ECO:0000313" key="2">
    <source>
        <dbReference type="Proteomes" id="UP001529510"/>
    </source>
</evidence>
<organism evidence="1 2">
    <name type="scientific">Cirrhinus mrigala</name>
    <name type="common">Mrigala</name>
    <dbReference type="NCBI Taxonomy" id="683832"/>
    <lineage>
        <taxon>Eukaryota</taxon>
        <taxon>Metazoa</taxon>
        <taxon>Chordata</taxon>
        <taxon>Craniata</taxon>
        <taxon>Vertebrata</taxon>
        <taxon>Euteleostomi</taxon>
        <taxon>Actinopterygii</taxon>
        <taxon>Neopterygii</taxon>
        <taxon>Teleostei</taxon>
        <taxon>Ostariophysi</taxon>
        <taxon>Cypriniformes</taxon>
        <taxon>Cyprinidae</taxon>
        <taxon>Labeoninae</taxon>
        <taxon>Labeonini</taxon>
        <taxon>Cirrhinus</taxon>
    </lineage>
</organism>
<dbReference type="Proteomes" id="UP001529510">
    <property type="component" value="Unassembled WGS sequence"/>
</dbReference>
<dbReference type="EMBL" id="JAMKFB020000010">
    <property type="protein sequence ID" value="KAL0182701.1"/>
    <property type="molecule type" value="Genomic_DNA"/>
</dbReference>
<proteinExistence type="predicted"/>
<sequence length="52" mass="5884">PPEPVYSTVNKLSDRAPSPRLYSPVEFDKSPMHSIPHFPHYHVGLLPDSEIT</sequence>
<name>A0ABD0QCJ9_CIRMR</name>
<protein>
    <submittedName>
        <fullName evidence="1">Uncharacterized protein</fullName>
    </submittedName>
</protein>
<accession>A0ABD0QCJ9</accession>
<dbReference type="AlphaFoldDB" id="A0ABD0QCJ9"/>
<reference evidence="1 2" key="1">
    <citation type="submission" date="2024-05" db="EMBL/GenBank/DDBJ databases">
        <title>Genome sequencing and assembly of Indian major carp, Cirrhinus mrigala (Hamilton, 1822).</title>
        <authorList>
            <person name="Mohindra V."/>
            <person name="Chowdhury L.M."/>
            <person name="Lal K."/>
            <person name="Jena J.K."/>
        </authorList>
    </citation>
    <scope>NUCLEOTIDE SEQUENCE [LARGE SCALE GENOMIC DNA]</scope>
    <source>
        <strain evidence="1">CM1030</strain>
        <tissue evidence="1">Blood</tissue>
    </source>
</reference>
<gene>
    <name evidence="1" type="ORF">M9458_022076</name>
</gene>
<keyword evidence="2" id="KW-1185">Reference proteome</keyword>
<evidence type="ECO:0000313" key="1">
    <source>
        <dbReference type="EMBL" id="KAL0182701.1"/>
    </source>
</evidence>